<name>A0A3L7JC37_9HYPH</name>
<dbReference type="EMBL" id="RCWN01000001">
    <property type="protein sequence ID" value="RLQ87111.1"/>
    <property type="molecule type" value="Genomic_DNA"/>
</dbReference>
<dbReference type="GO" id="GO:0043709">
    <property type="term" value="P:cell adhesion involved in single-species biofilm formation"/>
    <property type="evidence" value="ECO:0007669"/>
    <property type="project" value="TreeGrafter"/>
</dbReference>
<dbReference type="PROSITE" id="PS50887">
    <property type="entry name" value="GGDEF"/>
    <property type="match status" value="1"/>
</dbReference>
<dbReference type="PANTHER" id="PTHR45138">
    <property type="entry name" value="REGULATORY COMPONENTS OF SENSORY TRANSDUCTION SYSTEM"/>
    <property type="match status" value="1"/>
</dbReference>
<keyword evidence="6" id="KW-1185">Reference proteome</keyword>
<feature type="transmembrane region" description="Helical" evidence="3">
    <location>
        <begin position="136"/>
        <end position="153"/>
    </location>
</feature>
<dbReference type="PANTHER" id="PTHR45138:SF9">
    <property type="entry name" value="DIGUANYLATE CYCLASE DGCM-RELATED"/>
    <property type="match status" value="1"/>
</dbReference>
<feature type="transmembrane region" description="Helical" evidence="3">
    <location>
        <begin position="184"/>
        <end position="201"/>
    </location>
</feature>
<evidence type="ECO:0000313" key="6">
    <source>
        <dbReference type="Proteomes" id="UP000281094"/>
    </source>
</evidence>
<comment type="caution">
    <text evidence="5">The sequence shown here is derived from an EMBL/GenBank/DDBJ whole genome shotgun (WGS) entry which is preliminary data.</text>
</comment>
<dbReference type="NCBIfam" id="TIGR00254">
    <property type="entry name" value="GGDEF"/>
    <property type="match status" value="1"/>
</dbReference>
<dbReference type="Gene3D" id="3.30.70.270">
    <property type="match status" value="1"/>
</dbReference>
<dbReference type="InterPro" id="IPR050469">
    <property type="entry name" value="Diguanylate_Cyclase"/>
</dbReference>
<protein>
    <recommendedName>
        <fullName evidence="1">diguanylate cyclase</fullName>
        <ecNumber evidence="1">2.7.7.65</ecNumber>
    </recommendedName>
</protein>
<feature type="transmembrane region" description="Helical" evidence="3">
    <location>
        <begin position="79"/>
        <end position="97"/>
    </location>
</feature>
<gene>
    <name evidence="5" type="ORF">D8780_01665</name>
</gene>
<dbReference type="InterPro" id="IPR043128">
    <property type="entry name" value="Rev_trsase/Diguanyl_cyclase"/>
</dbReference>
<evidence type="ECO:0000256" key="1">
    <source>
        <dbReference type="ARBA" id="ARBA00012528"/>
    </source>
</evidence>
<accession>A0A3L7JC37</accession>
<dbReference type="SUPFAM" id="SSF55073">
    <property type="entry name" value="Nucleotide cyclase"/>
    <property type="match status" value="1"/>
</dbReference>
<comment type="catalytic activity">
    <reaction evidence="2">
        <text>2 GTP = 3',3'-c-di-GMP + 2 diphosphate</text>
        <dbReference type="Rhea" id="RHEA:24898"/>
        <dbReference type="ChEBI" id="CHEBI:33019"/>
        <dbReference type="ChEBI" id="CHEBI:37565"/>
        <dbReference type="ChEBI" id="CHEBI:58805"/>
        <dbReference type="EC" id="2.7.7.65"/>
    </reaction>
</comment>
<dbReference type="GO" id="GO:1902201">
    <property type="term" value="P:negative regulation of bacterial-type flagellum-dependent cell motility"/>
    <property type="evidence" value="ECO:0007669"/>
    <property type="project" value="TreeGrafter"/>
</dbReference>
<dbReference type="InterPro" id="IPR000160">
    <property type="entry name" value="GGDEF_dom"/>
</dbReference>
<evidence type="ECO:0000259" key="4">
    <source>
        <dbReference type="PROSITE" id="PS50887"/>
    </source>
</evidence>
<keyword evidence="3" id="KW-0812">Transmembrane</keyword>
<dbReference type="GO" id="GO:0052621">
    <property type="term" value="F:diguanylate cyclase activity"/>
    <property type="evidence" value="ECO:0007669"/>
    <property type="project" value="UniProtKB-EC"/>
</dbReference>
<dbReference type="Pfam" id="PF00990">
    <property type="entry name" value="GGDEF"/>
    <property type="match status" value="1"/>
</dbReference>
<reference evidence="5 6" key="1">
    <citation type="submission" date="2018-10" db="EMBL/GenBank/DDBJ databases">
        <title>Notoacmeibacter sp. M2BS9Y-3-1, whole genome shotgun sequence.</title>
        <authorList>
            <person name="Tuo L."/>
        </authorList>
    </citation>
    <scope>NUCLEOTIDE SEQUENCE [LARGE SCALE GENOMIC DNA]</scope>
    <source>
        <strain evidence="5 6">M2BS9Y-3-1</strain>
    </source>
</reference>
<feature type="transmembrane region" description="Helical" evidence="3">
    <location>
        <begin position="103"/>
        <end position="124"/>
    </location>
</feature>
<dbReference type="GO" id="GO:0005886">
    <property type="term" value="C:plasma membrane"/>
    <property type="evidence" value="ECO:0007669"/>
    <property type="project" value="TreeGrafter"/>
</dbReference>
<organism evidence="5 6">
    <name type="scientific">Notoacmeibacter ruber</name>
    <dbReference type="NCBI Taxonomy" id="2670375"/>
    <lineage>
        <taxon>Bacteria</taxon>
        <taxon>Pseudomonadati</taxon>
        <taxon>Pseudomonadota</taxon>
        <taxon>Alphaproteobacteria</taxon>
        <taxon>Hyphomicrobiales</taxon>
        <taxon>Notoacmeibacteraceae</taxon>
        <taxon>Notoacmeibacter</taxon>
    </lineage>
</organism>
<dbReference type="InterPro" id="IPR029787">
    <property type="entry name" value="Nucleotide_cyclase"/>
</dbReference>
<feature type="transmembrane region" description="Helical" evidence="3">
    <location>
        <begin position="207"/>
        <end position="226"/>
    </location>
</feature>
<dbReference type="AlphaFoldDB" id="A0A3L7JC37"/>
<sequence>MDQFAICNLTQSKVAWPIIGNRAICRGKDAVNSLHGAPPKITVGDQRYRLDRWLRLPQSVVPQFEKEYGAERVAHLRKTVLLGLLLYNCYNLVDHILLPDIGWIAPALRSLVLTSAGFLIFLTAGHVDAVWRERSVLFGCIVGVVIIVALFSVSTAPDSIHTIGEVGLAVIFANMVAVLRFPHAVVYTAIAFLSSCAAFFIRQDIPSGLSLALLLQVFTACAYSLYGNYLSERRRALDYLMTLSAKQRAERAETEGLKLRDLARRDALTGLPNRRALDDTFRDWFQGPDPVTIMMVDLDHFKEFNDRFGHQAGDECLRQIGQVLQAATSDEGMFAARYGGEEFAVVIRNVERNAAQRFAHALVCAVESMAIEHPCGPGGVVTVSVGLAFRDKNDSVAEVLAAADRALYWAKYRGRNRFEITSEPVVFEEAVVQGRAIRDALTG</sequence>
<keyword evidence="3" id="KW-0472">Membrane</keyword>
<evidence type="ECO:0000256" key="3">
    <source>
        <dbReference type="SAM" id="Phobius"/>
    </source>
</evidence>
<dbReference type="CDD" id="cd01949">
    <property type="entry name" value="GGDEF"/>
    <property type="match status" value="1"/>
</dbReference>
<dbReference type="FunFam" id="3.30.70.270:FF:000001">
    <property type="entry name" value="Diguanylate cyclase domain protein"/>
    <property type="match status" value="1"/>
</dbReference>
<dbReference type="Proteomes" id="UP000281094">
    <property type="component" value="Unassembled WGS sequence"/>
</dbReference>
<feature type="domain" description="GGDEF" evidence="4">
    <location>
        <begin position="289"/>
        <end position="423"/>
    </location>
</feature>
<keyword evidence="3" id="KW-1133">Transmembrane helix</keyword>
<proteinExistence type="predicted"/>
<dbReference type="SMART" id="SM00267">
    <property type="entry name" value="GGDEF"/>
    <property type="match status" value="1"/>
</dbReference>
<evidence type="ECO:0000256" key="2">
    <source>
        <dbReference type="ARBA" id="ARBA00034247"/>
    </source>
</evidence>
<evidence type="ECO:0000313" key="5">
    <source>
        <dbReference type="EMBL" id="RLQ87111.1"/>
    </source>
</evidence>
<dbReference type="EC" id="2.7.7.65" evidence="1"/>